<sequence>MTTADPQPPFDRQAALDELYALGCKLNAMAAARDPELDATLARMKELHTAVTAPEV</sequence>
<evidence type="ECO:0000313" key="1">
    <source>
        <dbReference type="EMBL" id="TWG00292.1"/>
    </source>
</evidence>
<dbReference type="RefSeq" id="WP_170304980.1">
    <property type="nucleotide sequence ID" value="NZ_BAAAMZ010000014.1"/>
</dbReference>
<gene>
    <name evidence="1" type="ORF">FHX73_114166</name>
</gene>
<proteinExistence type="predicted"/>
<organism evidence="1 2">
    <name type="scientific">Kitasatospora viridis</name>
    <dbReference type="NCBI Taxonomy" id="281105"/>
    <lineage>
        <taxon>Bacteria</taxon>
        <taxon>Bacillati</taxon>
        <taxon>Actinomycetota</taxon>
        <taxon>Actinomycetes</taxon>
        <taxon>Kitasatosporales</taxon>
        <taxon>Streptomycetaceae</taxon>
        <taxon>Kitasatospora</taxon>
    </lineage>
</organism>
<comment type="caution">
    <text evidence="1">The sequence shown here is derived from an EMBL/GenBank/DDBJ whole genome shotgun (WGS) entry which is preliminary data.</text>
</comment>
<dbReference type="AlphaFoldDB" id="A0A561ULP9"/>
<keyword evidence="2" id="KW-1185">Reference proteome</keyword>
<evidence type="ECO:0000313" key="2">
    <source>
        <dbReference type="Proteomes" id="UP000317940"/>
    </source>
</evidence>
<reference evidence="1 2" key="1">
    <citation type="submission" date="2019-06" db="EMBL/GenBank/DDBJ databases">
        <title>Sequencing the genomes of 1000 actinobacteria strains.</title>
        <authorList>
            <person name="Klenk H.-P."/>
        </authorList>
    </citation>
    <scope>NUCLEOTIDE SEQUENCE [LARGE SCALE GENOMIC DNA]</scope>
    <source>
        <strain evidence="1 2">DSM 44826</strain>
    </source>
</reference>
<name>A0A561ULP9_9ACTN</name>
<protein>
    <submittedName>
        <fullName evidence="1">Uncharacterized protein</fullName>
    </submittedName>
</protein>
<dbReference type="EMBL" id="VIWT01000001">
    <property type="protein sequence ID" value="TWG00292.1"/>
    <property type="molecule type" value="Genomic_DNA"/>
</dbReference>
<dbReference type="Proteomes" id="UP000317940">
    <property type="component" value="Unassembled WGS sequence"/>
</dbReference>
<accession>A0A561ULP9</accession>